<evidence type="ECO:0000256" key="8">
    <source>
        <dbReference type="ARBA" id="ARBA00023125"/>
    </source>
</evidence>
<dbReference type="GO" id="GO:0005737">
    <property type="term" value="C:cytoplasm"/>
    <property type="evidence" value="ECO:0007669"/>
    <property type="project" value="UniProtKB-SubCell"/>
</dbReference>
<dbReference type="GO" id="GO:0000731">
    <property type="term" value="P:DNA synthesis involved in DNA repair"/>
    <property type="evidence" value="ECO:0007669"/>
    <property type="project" value="TreeGrafter"/>
</dbReference>
<dbReference type="PANTHER" id="PTHR32182:SF0">
    <property type="entry name" value="DNA REPLICATION AND REPAIR PROTEIN RECF"/>
    <property type="match status" value="1"/>
</dbReference>
<dbReference type="InterPro" id="IPR003593">
    <property type="entry name" value="AAA+_ATPase"/>
</dbReference>
<keyword evidence="4 9" id="KW-0963">Cytoplasm</keyword>
<evidence type="ECO:0000256" key="2">
    <source>
        <dbReference type="ARBA" id="ARBA00008016"/>
    </source>
</evidence>
<comment type="similarity">
    <text evidence="2 9 10">Belongs to the RecF family.</text>
</comment>
<dbReference type="InterPro" id="IPR042174">
    <property type="entry name" value="RecF_2"/>
</dbReference>
<accession>A0A1F5RI54</accession>
<keyword evidence="8 9" id="KW-0238">DNA-binding</keyword>
<dbReference type="SMART" id="SM00382">
    <property type="entry name" value="AAA"/>
    <property type="match status" value="1"/>
</dbReference>
<evidence type="ECO:0000256" key="1">
    <source>
        <dbReference type="ARBA" id="ARBA00004496"/>
    </source>
</evidence>
<keyword evidence="7 9" id="KW-0067">ATP-binding</keyword>
<dbReference type="Proteomes" id="UP000177230">
    <property type="component" value="Unassembled WGS sequence"/>
</dbReference>
<dbReference type="InterPro" id="IPR018078">
    <property type="entry name" value="DNA-binding_RecF_CS"/>
</dbReference>
<dbReference type="EMBL" id="MFFM01000011">
    <property type="protein sequence ID" value="OGF13853.1"/>
    <property type="molecule type" value="Genomic_DNA"/>
</dbReference>
<name>A0A1F5RI54_9BACT</name>
<comment type="subcellular location">
    <subcellularLocation>
        <location evidence="1 9 10">Cytoplasm</location>
    </subcellularLocation>
</comment>
<gene>
    <name evidence="9" type="primary">recF</name>
    <name evidence="12" type="ORF">A2024_10410</name>
</gene>
<comment type="caution">
    <text evidence="12">The sequence shown here is derived from an EMBL/GenBank/DDBJ whole genome shotgun (WGS) entry which is preliminary data.</text>
</comment>
<keyword evidence="9 10" id="KW-0234">DNA repair</keyword>
<evidence type="ECO:0000259" key="11">
    <source>
        <dbReference type="SMART" id="SM00382"/>
    </source>
</evidence>
<dbReference type="InterPro" id="IPR027417">
    <property type="entry name" value="P-loop_NTPase"/>
</dbReference>
<dbReference type="InterPro" id="IPR001238">
    <property type="entry name" value="DNA-binding_RecF"/>
</dbReference>
<evidence type="ECO:0000256" key="6">
    <source>
        <dbReference type="ARBA" id="ARBA00022741"/>
    </source>
</evidence>
<dbReference type="PROSITE" id="PS00618">
    <property type="entry name" value="RECF_2"/>
    <property type="match status" value="1"/>
</dbReference>
<dbReference type="AlphaFoldDB" id="A0A1F5RI54"/>
<dbReference type="SUPFAM" id="SSF52540">
    <property type="entry name" value="P-loop containing nucleoside triphosphate hydrolases"/>
    <property type="match status" value="1"/>
</dbReference>
<proteinExistence type="inferred from homology"/>
<keyword evidence="5 9" id="KW-0235">DNA replication</keyword>
<keyword evidence="6 9" id="KW-0547">Nucleotide-binding</keyword>
<dbReference type="GO" id="GO:0003697">
    <property type="term" value="F:single-stranded DNA binding"/>
    <property type="evidence" value="ECO:0007669"/>
    <property type="project" value="UniProtKB-UniRule"/>
</dbReference>
<feature type="domain" description="AAA+ ATPase" evidence="11">
    <location>
        <begin position="22"/>
        <end position="364"/>
    </location>
</feature>
<comment type="function">
    <text evidence="9 10">The RecF protein is involved in DNA metabolism; it is required for DNA replication and normal SOS inducibility. RecF binds preferentially to single-stranded, linear DNA. It also seems to bind ATP.</text>
</comment>
<evidence type="ECO:0000313" key="12">
    <source>
        <dbReference type="EMBL" id="OGF13853.1"/>
    </source>
</evidence>
<evidence type="ECO:0000256" key="4">
    <source>
        <dbReference type="ARBA" id="ARBA00022490"/>
    </source>
</evidence>
<dbReference type="GO" id="GO:0006302">
    <property type="term" value="P:double-strand break repair"/>
    <property type="evidence" value="ECO:0007669"/>
    <property type="project" value="TreeGrafter"/>
</dbReference>
<evidence type="ECO:0000256" key="3">
    <source>
        <dbReference type="ARBA" id="ARBA00020170"/>
    </source>
</evidence>
<dbReference type="Gene3D" id="3.40.50.300">
    <property type="entry name" value="P-loop containing nucleotide triphosphate hydrolases"/>
    <property type="match status" value="1"/>
</dbReference>
<sequence length="366" mass="41500">MFIKTAKGSNFRNLSVFDLEFSPGKNLFLGINGSGKTNLLEAIHYLCIGRSMRSVAEDEQMIGFTRDWFRLEGRAQTAEGDINVEAAYNKEEKRLKINGELQQKLSELIGRMPVISLSPEDDDLCKSGPGVRRRFMDLAISQFSRTYLADLQDYNRILKQRNQLLYAIKEGRSNAASLEAWNQQLVDCGMKLVRKRMEVIDDLKEMAGSRYVGISGGRERLGLRYHLSYKFEPGQPIEQAFAKALATGFEFERRRGITMFGPHRDDLEISLAGMRIRQFGSQGQQRTAAIALKLAMAEIMAAQLKEKPVILMDEIFAELDSGRSESLIHQLDPECQVFIASAHENDITRQDGFKKFRVDDGLIVQE</sequence>
<evidence type="ECO:0000313" key="13">
    <source>
        <dbReference type="Proteomes" id="UP000177230"/>
    </source>
</evidence>
<evidence type="ECO:0000256" key="7">
    <source>
        <dbReference type="ARBA" id="ARBA00022840"/>
    </source>
</evidence>
<dbReference type="Gene3D" id="1.20.1050.90">
    <property type="entry name" value="RecF/RecN/SMC, N-terminal domain"/>
    <property type="match status" value="1"/>
</dbReference>
<organism evidence="12 13">
    <name type="scientific">Candidatus Edwardsbacteria bacterium GWF2_54_11</name>
    <dbReference type="NCBI Taxonomy" id="1817851"/>
    <lineage>
        <taxon>Bacteria</taxon>
        <taxon>Candidatus Edwardsiibacteriota</taxon>
    </lineage>
</organism>
<evidence type="ECO:0000256" key="5">
    <source>
        <dbReference type="ARBA" id="ARBA00022705"/>
    </source>
</evidence>
<dbReference type="GO" id="GO:0005524">
    <property type="term" value="F:ATP binding"/>
    <property type="evidence" value="ECO:0007669"/>
    <property type="project" value="UniProtKB-UniRule"/>
</dbReference>
<evidence type="ECO:0000256" key="9">
    <source>
        <dbReference type="HAMAP-Rule" id="MF_00365"/>
    </source>
</evidence>
<dbReference type="HAMAP" id="MF_00365">
    <property type="entry name" value="RecF"/>
    <property type="match status" value="1"/>
</dbReference>
<keyword evidence="9 10" id="KW-0742">SOS response</keyword>
<feature type="binding site" evidence="9">
    <location>
        <begin position="30"/>
        <end position="37"/>
    </location>
    <ligand>
        <name>ATP</name>
        <dbReference type="ChEBI" id="CHEBI:30616"/>
    </ligand>
</feature>
<evidence type="ECO:0000256" key="10">
    <source>
        <dbReference type="RuleBase" id="RU000578"/>
    </source>
</evidence>
<dbReference type="NCBIfam" id="TIGR00611">
    <property type="entry name" value="recf"/>
    <property type="match status" value="1"/>
</dbReference>
<dbReference type="InterPro" id="IPR003395">
    <property type="entry name" value="RecF/RecN/SMC_N"/>
</dbReference>
<dbReference type="GO" id="GO:0006260">
    <property type="term" value="P:DNA replication"/>
    <property type="evidence" value="ECO:0007669"/>
    <property type="project" value="UniProtKB-UniRule"/>
</dbReference>
<dbReference type="GO" id="GO:0009432">
    <property type="term" value="P:SOS response"/>
    <property type="evidence" value="ECO:0007669"/>
    <property type="project" value="UniProtKB-UniRule"/>
</dbReference>
<dbReference type="Pfam" id="PF02463">
    <property type="entry name" value="SMC_N"/>
    <property type="match status" value="1"/>
</dbReference>
<keyword evidence="9 10" id="KW-0227">DNA damage</keyword>
<reference evidence="12 13" key="1">
    <citation type="journal article" date="2016" name="Nat. Commun.">
        <title>Thousands of microbial genomes shed light on interconnected biogeochemical processes in an aquifer system.</title>
        <authorList>
            <person name="Anantharaman K."/>
            <person name="Brown C.T."/>
            <person name="Hug L.A."/>
            <person name="Sharon I."/>
            <person name="Castelle C.J."/>
            <person name="Probst A.J."/>
            <person name="Thomas B.C."/>
            <person name="Singh A."/>
            <person name="Wilkins M.J."/>
            <person name="Karaoz U."/>
            <person name="Brodie E.L."/>
            <person name="Williams K.H."/>
            <person name="Hubbard S.S."/>
            <person name="Banfield J.F."/>
        </authorList>
    </citation>
    <scope>NUCLEOTIDE SEQUENCE [LARGE SCALE GENOMIC DNA]</scope>
</reference>
<protein>
    <recommendedName>
        <fullName evidence="3 9">DNA replication and repair protein RecF</fullName>
    </recommendedName>
</protein>
<dbReference type="PANTHER" id="PTHR32182">
    <property type="entry name" value="DNA REPLICATION AND REPAIR PROTEIN RECF"/>
    <property type="match status" value="1"/>
</dbReference>